<gene>
    <name evidence="4" type="ORF">Q75_12830</name>
</gene>
<feature type="domain" description="SUF system FeS cluster assembly SufBD core" evidence="2">
    <location>
        <begin position="177"/>
        <end position="409"/>
    </location>
</feature>
<dbReference type="STRING" id="1150625.Q75_12830"/>
<dbReference type="SUPFAM" id="SSF101960">
    <property type="entry name" value="Stabilizer of iron transporter SufD"/>
    <property type="match status" value="1"/>
</dbReference>
<evidence type="ECO:0000256" key="1">
    <source>
        <dbReference type="ARBA" id="ARBA00043967"/>
    </source>
</evidence>
<comment type="caution">
    <text evidence="4">The sequence shown here is derived from an EMBL/GenBank/DDBJ whole genome shotgun (WGS) entry which is preliminary data.</text>
</comment>
<dbReference type="RefSeq" id="WP_010175382.1">
    <property type="nucleotide sequence ID" value="NZ_LDYG01000042.1"/>
</dbReference>
<dbReference type="OrthoDB" id="9803529at2"/>
<sequence length="435" mass="47839">MTVETKLSVDVEYVNTFSTNSGEAAWLTTLRKEAFEKALDLPMPKPDKTKIDNWNFTSFEQHAVESTVFSSLNELPEEVKALVNTEDTKNVYIQRNNTPAYVSLSEDLASKGVIFTDILTAAKNHSELVAQYFMKDCVKVDEHKLTALHAALMNGGAFLYVPKNVIIEEPIQAIYLLDNEKTTLFNHVLVVAEDNSSVTYVENYISTTEVENGVANIITEVIAGNNAKVAYGAVDTLAKGYTTYVNRRGIAGRDAKIEWALGLMNDGNTVSENVTNLMGDGSFGDTKTVVVGRGNQKQNFTTKVVHFGKNSEGYILKHGVMKDEASSIFNGIGKIEHGASKSNAEQESRVLMLSEKARGDANPILLIDEDDVTAGHAASVGRVDPLQLYYLMSRGISQTEAERLVIHGFLAPVVKELPIEGVKKQLVEVIERKVR</sequence>
<dbReference type="EMBL" id="LDYG01000042">
    <property type="protein sequence ID" value="KUP05142.1"/>
    <property type="molecule type" value="Genomic_DNA"/>
</dbReference>
<dbReference type="InterPro" id="IPR011542">
    <property type="entry name" value="SUF_FeS_clus_asmbl_SufD"/>
</dbReference>
<name>A0A147K5M6_9BACI</name>
<evidence type="ECO:0000259" key="2">
    <source>
        <dbReference type="Pfam" id="PF01458"/>
    </source>
</evidence>
<protein>
    <submittedName>
        <fullName evidence="4">Fe-S cluster assembly protein SufD</fullName>
    </submittedName>
</protein>
<dbReference type="InterPro" id="IPR037284">
    <property type="entry name" value="SUF_FeS_clus_asmbl_SufBD_sf"/>
</dbReference>
<evidence type="ECO:0000313" key="5">
    <source>
        <dbReference type="Proteomes" id="UP000074108"/>
    </source>
</evidence>
<dbReference type="InterPro" id="IPR045595">
    <property type="entry name" value="SufBD_N"/>
</dbReference>
<proteinExistence type="inferred from homology"/>
<feature type="domain" description="SUF system FeS cluster assembly SufBD N-terminal" evidence="3">
    <location>
        <begin position="23"/>
        <end position="172"/>
    </location>
</feature>
<dbReference type="PANTHER" id="PTHR30508">
    <property type="entry name" value="FES CLUSTER ASSEMBLY PROTEIN SUF"/>
    <property type="match status" value="1"/>
</dbReference>
<dbReference type="Pfam" id="PF01458">
    <property type="entry name" value="SUFBD_core"/>
    <property type="match status" value="1"/>
</dbReference>
<dbReference type="InterPro" id="IPR055346">
    <property type="entry name" value="Fe-S_cluster_assembly_SufBD"/>
</dbReference>
<dbReference type="PATRIC" id="fig|1150625.3.peg.2696"/>
<dbReference type="GO" id="GO:0016226">
    <property type="term" value="P:iron-sulfur cluster assembly"/>
    <property type="evidence" value="ECO:0007669"/>
    <property type="project" value="InterPro"/>
</dbReference>
<organism evidence="4 5">
    <name type="scientific">Bacillus coahuilensis p1.1.43</name>
    <dbReference type="NCBI Taxonomy" id="1150625"/>
    <lineage>
        <taxon>Bacteria</taxon>
        <taxon>Bacillati</taxon>
        <taxon>Bacillota</taxon>
        <taxon>Bacilli</taxon>
        <taxon>Bacillales</taxon>
        <taxon>Bacillaceae</taxon>
        <taxon>Bacillus</taxon>
    </lineage>
</organism>
<evidence type="ECO:0000259" key="3">
    <source>
        <dbReference type="Pfam" id="PF19295"/>
    </source>
</evidence>
<accession>A0A147K5M6</accession>
<keyword evidence="5" id="KW-1185">Reference proteome</keyword>
<reference evidence="4 5" key="1">
    <citation type="journal article" date="2016" name="Front. Microbiol.">
        <title>Microevolution Analysis of Bacillus coahuilensis Unveils Differences in Phosphorus Acquisition Strategies and Their Regulation.</title>
        <authorList>
            <person name="Gomez-Lunar Z."/>
            <person name="Hernandez-Gonzalez I."/>
            <person name="Rodriguez-Torres M.D."/>
            <person name="Souza V."/>
            <person name="Olmedo-Alvarez G."/>
        </authorList>
    </citation>
    <scope>NUCLEOTIDE SEQUENCE [LARGE SCALE GENOMIC DNA]</scope>
    <source>
        <strain evidence="5">p1.1.43</strain>
    </source>
</reference>
<dbReference type="PANTHER" id="PTHR30508:SF1">
    <property type="entry name" value="UPF0051 PROTEIN ABCI8, CHLOROPLASTIC-RELATED"/>
    <property type="match status" value="1"/>
</dbReference>
<dbReference type="InterPro" id="IPR000825">
    <property type="entry name" value="SUF_FeS_clus_asmbl_SufBD_core"/>
</dbReference>
<dbReference type="Proteomes" id="UP000074108">
    <property type="component" value="Unassembled WGS sequence"/>
</dbReference>
<dbReference type="NCBIfam" id="TIGR01981">
    <property type="entry name" value="sufD"/>
    <property type="match status" value="1"/>
</dbReference>
<dbReference type="AlphaFoldDB" id="A0A147K5M6"/>
<dbReference type="Pfam" id="PF19295">
    <property type="entry name" value="SufBD_N"/>
    <property type="match status" value="1"/>
</dbReference>
<evidence type="ECO:0000313" key="4">
    <source>
        <dbReference type="EMBL" id="KUP05142.1"/>
    </source>
</evidence>
<comment type="similarity">
    <text evidence="1">Belongs to the iron-sulfur cluster assembly SufBD family.</text>
</comment>